<evidence type="ECO:0000256" key="3">
    <source>
        <dbReference type="PROSITE-ProRule" id="PRU01131"/>
    </source>
</evidence>
<dbReference type="PROSITE" id="PS51795">
    <property type="entry name" value="ZF_FLZ"/>
    <property type="match status" value="1"/>
</dbReference>
<dbReference type="PANTHER" id="PTHR46868:SF3">
    <property type="entry name" value="FCS-LIKE ZINC FINGER 11"/>
    <property type="match status" value="1"/>
</dbReference>
<dbReference type="InterPro" id="IPR007650">
    <property type="entry name" value="Zf-FLZ_dom"/>
</dbReference>
<reference evidence="6" key="1">
    <citation type="submission" date="2020-02" db="EMBL/GenBank/DDBJ databases">
        <authorList>
            <person name="Scholz U."/>
            <person name="Mascher M."/>
            <person name="Fiebig A."/>
        </authorList>
    </citation>
    <scope>NUCLEOTIDE SEQUENCE</scope>
</reference>
<gene>
    <name evidence="6" type="ORF">SI8410_06007862</name>
</gene>
<feature type="region of interest" description="Disordered" evidence="4">
    <location>
        <begin position="25"/>
        <end position="51"/>
    </location>
</feature>
<proteinExistence type="inferred from homology"/>
<dbReference type="Proteomes" id="UP000663760">
    <property type="component" value="Chromosome 6"/>
</dbReference>
<dbReference type="Pfam" id="PF04570">
    <property type="entry name" value="zf-FLZ"/>
    <property type="match status" value="1"/>
</dbReference>
<keyword evidence="2" id="KW-0479">Metal-binding</keyword>
<comment type="similarity">
    <text evidence="1">Belongs to the FLZ family.</text>
</comment>
<evidence type="ECO:0000313" key="6">
    <source>
        <dbReference type="EMBL" id="CAA7397197.1"/>
    </source>
</evidence>
<accession>A0A7I8KHA6</accession>
<name>A0A7I8KHA6_SPIIN</name>
<feature type="zinc finger region" description="FLZ-type" evidence="3">
    <location>
        <begin position="162"/>
        <end position="205"/>
    </location>
</feature>
<feature type="domain" description="FLZ-type" evidence="5">
    <location>
        <begin position="162"/>
        <end position="205"/>
    </location>
</feature>
<dbReference type="EMBL" id="LR746269">
    <property type="protein sequence ID" value="CAA7397197.1"/>
    <property type="molecule type" value="Genomic_DNA"/>
</dbReference>
<evidence type="ECO:0000256" key="4">
    <source>
        <dbReference type="SAM" id="MobiDB-lite"/>
    </source>
</evidence>
<evidence type="ECO:0000256" key="1">
    <source>
        <dbReference type="ARBA" id="ARBA00009374"/>
    </source>
</evidence>
<dbReference type="GO" id="GO:0046872">
    <property type="term" value="F:metal ion binding"/>
    <property type="evidence" value="ECO:0007669"/>
    <property type="project" value="UniProtKB-KW"/>
</dbReference>
<sequence length="214" mass="22957">MADGSKPTKVISFFGVPALFIGLTKGPPEQEPARSPTSPLDGKAFRSPRSPPALDRAALGLADLLLLLQGTESMAAKLPVSAPPLRAPTTQVNSALRVPIERSEDYTCVIYRGGENPGTTHIFGDRVVGSHAGDGGGGRRWLEWTVACPEEEPPAPLPTPEEFLKACHLCKRDLEGRDVYIYRGEMAFCSSGCRALGMPDEEEDAVEDCYCPSS</sequence>
<keyword evidence="7" id="KW-1185">Reference proteome</keyword>
<organism evidence="6 7">
    <name type="scientific">Spirodela intermedia</name>
    <name type="common">Intermediate duckweed</name>
    <dbReference type="NCBI Taxonomy" id="51605"/>
    <lineage>
        <taxon>Eukaryota</taxon>
        <taxon>Viridiplantae</taxon>
        <taxon>Streptophyta</taxon>
        <taxon>Embryophyta</taxon>
        <taxon>Tracheophyta</taxon>
        <taxon>Spermatophyta</taxon>
        <taxon>Magnoliopsida</taxon>
        <taxon>Liliopsida</taxon>
        <taxon>Araceae</taxon>
        <taxon>Lemnoideae</taxon>
        <taxon>Spirodela</taxon>
    </lineage>
</organism>
<dbReference type="PANTHER" id="PTHR46868">
    <property type="entry name" value="FCS-LIKE ZINC FINGER 11"/>
    <property type="match status" value="1"/>
</dbReference>
<evidence type="ECO:0000259" key="5">
    <source>
        <dbReference type="PROSITE" id="PS51795"/>
    </source>
</evidence>
<protein>
    <recommendedName>
        <fullName evidence="5">FLZ-type domain-containing protein</fullName>
    </recommendedName>
</protein>
<evidence type="ECO:0000313" key="7">
    <source>
        <dbReference type="Proteomes" id="UP000663760"/>
    </source>
</evidence>
<evidence type="ECO:0000256" key="2">
    <source>
        <dbReference type="ARBA" id="ARBA00022723"/>
    </source>
</evidence>
<dbReference type="AlphaFoldDB" id="A0A7I8KHA6"/>
<dbReference type="InterPro" id="IPR044585">
    <property type="entry name" value="FLZ10/11"/>
</dbReference>